<reference evidence="2" key="1">
    <citation type="submission" date="2017-03" db="EMBL/GenBank/DDBJ databases">
        <title>Phytopthora megakarya and P. palmivora, two closely related causual agents of cacao black pod achieved similar genome size and gene model numbers by different mechanisms.</title>
        <authorList>
            <person name="Ali S."/>
            <person name="Shao J."/>
            <person name="Larry D.J."/>
            <person name="Kronmiller B."/>
            <person name="Shen D."/>
            <person name="Strem M.D."/>
            <person name="Melnick R.L."/>
            <person name="Guiltinan M.J."/>
            <person name="Tyler B.M."/>
            <person name="Meinhardt L.W."/>
            <person name="Bailey B.A."/>
        </authorList>
    </citation>
    <scope>NUCLEOTIDE SEQUENCE [LARGE SCALE GENOMIC DNA]</scope>
    <source>
        <strain evidence="2">zdho120</strain>
    </source>
</reference>
<proteinExistence type="predicted"/>
<organism evidence="1 2">
    <name type="scientific">Phytophthora megakarya</name>
    <dbReference type="NCBI Taxonomy" id="4795"/>
    <lineage>
        <taxon>Eukaryota</taxon>
        <taxon>Sar</taxon>
        <taxon>Stramenopiles</taxon>
        <taxon>Oomycota</taxon>
        <taxon>Peronosporomycetes</taxon>
        <taxon>Peronosporales</taxon>
        <taxon>Peronosporaceae</taxon>
        <taxon>Phytophthora</taxon>
    </lineage>
</organism>
<evidence type="ECO:0000313" key="2">
    <source>
        <dbReference type="Proteomes" id="UP000198211"/>
    </source>
</evidence>
<dbReference type="AlphaFoldDB" id="A0A225WYZ5"/>
<gene>
    <name evidence="1" type="ORF">PHMEG_0003088</name>
</gene>
<dbReference type="EMBL" id="NBNE01000151">
    <property type="protein sequence ID" value="OWZ22249.1"/>
    <property type="molecule type" value="Genomic_DNA"/>
</dbReference>
<comment type="caution">
    <text evidence="1">The sequence shown here is derived from an EMBL/GenBank/DDBJ whole genome shotgun (WGS) entry which is preliminary data.</text>
</comment>
<protein>
    <submittedName>
        <fullName evidence="1">Uncharacterized protein</fullName>
    </submittedName>
</protein>
<evidence type="ECO:0000313" key="1">
    <source>
        <dbReference type="EMBL" id="OWZ22249.1"/>
    </source>
</evidence>
<dbReference type="STRING" id="4795.A0A225WYZ5"/>
<keyword evidence="2" id="KW-1185">Reference proteome</keyword>
<name>A0A225WYZ5_9STRA</name>
<dbReference type="Proteomes" id="UP000198211">
    <property type="component" value="Unassembled WGS sequence"/>
</dbReference>
<accession>A0A225WYZ5</accession>
<sequence length="360" mass="40258">MPTNAQLQAETDRLNQTMAVRARVPIYLLKFTGKGVFHKSRGWLWTTLPRGFREHVLQHLEASNYQSVRRGKLGRLKQTADIEPYNGKYSALISCVEMMRQNIVADETSAIARPVPANSTSVRQLLDVGVIGPLKRHYKEAEEMLQGSKNMDRIVRSMTKFPLTWTKAILKDLVAGGSQTLDLAGIHLWNRISAEESMDDDDNIRTFHERVSNLSLPMGNSRDEYTSYLKDAFNSLSEAQQKQWNLLRWLSIFELITLSMCPAIFTQRAWLNYLVEHAGEGLPHTAVKLLSDQDLLQLLRSTVGEMILKTANKVAPGSALIAGLEALRSSPLTSTDLPVLTTNLLTPPQTASAMEAEPST</sequence>